<dbReference type="PIRSF" id="PIRSF018008">
    <property type="entry name" value="UCP018008"/>
    <property type="match status" value="1"/>
</dbReference>
<evidence type="ECO:0000313" key="1">
    <source>
        <dbReference type="EMBL" id="SEH62862.1"/>
    </source>
</evidence>
<proteinExistence type="predicted"/>
<sequence length="251" mass="27352">MYFIGLDLAWGARNQTGVAVLDDDGRLVQVGAAITNDDIAAAVAPYVGGACVVGVDAPLIVRTATGFRPGETLYNRHFARFEAGAQPSNTSNPLFNPARGEVLCQLLGLDCDPHSRSDRRAIEVYPHAATISLFALPKTLKYKRGKDVARRRSELLRLVDLIEGLRDASPRLDVDTCPEWRELRTRIEAATRPVHLNACEDPVDAVLCAYVALYSERRSEDTTVYGDGETGYIVTPTLPISLASPRAASDR</sequence>
<evidence type="ECO:0000313" key="2">
    <source>
        <dbReference type="Proteomes" id="UP000182915"/>
    </source>
</evidence>
<dbReference type="AlphaFoldDB" id="A0A1H6JKE6"/>
<reference evidence="2" key="1">
    <citation type="submission" date="2016-10" db="EMBL/GenBank/DDBJ databases">
        <authorList>
            <person name="Varghese N."/>
            <person name="Submissions S."/>
        </authorList>
    </citation>
    <scope>NUCLEOTIDE SEQUENCE [LARGE SCALE GENOMIC DNA]</scope>
    <source>
        <strain evidence="2">DSM 45405</strain>
    </source>
</reference>
<organism evidence="1 2">
    <name type="scientific">Mycolicibacterium rutilum</name>
    <name type="common">Mycobacterium rutilum</name>
    <dbReference type="NCBI Taxonomy" id="370526"/>
    <lineage>
        <taxon>Bacteria</taxon>
        <taxon>Bacillati</taxon>
        <taxon>Actinomycetota</taxon>
        <taxon>Actinomycetes</taxon>
        <taxon>Mycobacteriales</taxon>
        <taxon>Mycobacteriaceae</taxon>
        <taxon>Mycolicibacterium</taxon>
    </lineage>
</organism>
<dbReference type="Pfam" id="PF04250">
    <property type="entry name" value="DUF429"/>
    <property type="match status" value="1"/>
</dbReference>
<dbReference type="RefSeq" id="WP_083407177.1">
    <property type="nucleotide sequence ID" value="NZ_LT629971.1"/>
</dbReference>
<dbReference type="OrthoDB" id="9801824at2"/>
<gene>
    <name evidence="1" type="ORF">SAMN04489835_2213</name>
</gene>
<dbReference type="STRING" id="370526.SAMN04489835_2213"/>
<accession>A0A1H6JKE6</accession>
<protein>
    <submittedName>
        <fullName evidence="1">Predicted nuclease (RNAse H fold)</fullName>
    </submittedName>
</protein>
<name>A0A1H6JKE6_MYCRU</name>
<dbReference type="InterPro" id="IPR007362">
    <property type="entry name" value="DUF429"/>
</dbReference>
<dbReference type="Proteomes" id="UP000182915">
    <property type="component" value="Chromosome I"/>
</dbReference>
<keyword evidence="2" id="KW-1185">Reference proteome</keyword>
<dbReference type="InterPro" id="IPR008306">
    <property type="entry name" value="UCP018008"/>
</dbReference>
<dbReference type="EMBL" id="LT629971">
    <property type="protein sequence ID" value="SEH62862.1"/>
    <property type="molecule type" value="Genomic_DNA"/>
</dbReference>